<keyword evidence="10" id="KW-0812">Transmembrane</keyword>
<dbReference type="GO" id="GO:0005524">
    <property type="term" value="F:ATP binding"/>
    <property type="evidence" value="ECO:0007669"/>
    <property type="project" value="UniProtKB-KW"/>
</dbReference>
<evidence type="ECO:0000256" key="7">
    <source>
        <dbReference type="ARBA" id="ARBA00022840"/>
    </source>
</evidence>
<dbReference type="InterPro" id="IPR011712">
    <property type="entry name" value="Sig_transdc_His_kin_sub3_dim/P"/>
</dbReference>
<dbReference type="Pfam" id="PF07730">
    <property type="entry name" value="HisKA_3"/>
    <property type="match status" value="1"/>
</dbReference>
<dbReference type="Proteomes" id="UP000526125">
    <property type="component" value="Unassembled WGS sequence"/>
</dbReference>
<evidence type="ECO:0000259" key="11">
    <source>
        <dbReference type="Pfam" id="PF02518"/>
    </source>
</evidence>
<dbReference type="AlphaFoldDB" id="A0A7Y6EUZ1"/>
<dbReference type="Gene3D" id="3.30.565.10">
    <property type="entry name" value="Histidine kinase-like ATPase, C-terminal domain"/>
    <property type="match status" value="1"/>
</dbReference>
<keyword evidence="3" id="KW-0597">Phosphoprotein</keyword>
<evidence type="ECO:0000256" key="5">
    <source>
        <dbReference type="ARBA" id="ARBA00022741"/>
    </source>
</evidence>
<dbReference type="Pfam" id="PF02518">
    <property type="entry name" value="HATPase_c"/>
    <property type="match status" value="1"/>
</dbReference>
<keyword evidence="5" id="KW-0547">Nucleotide-binding</keyword>
<evidence type="ECO:0000256" key="10">
    <source>
        <dbReference type="SAM" id="Phobius"/>
    </source>
</evidence>
<feature type="domain" description="Signal transduction histidine kinase subgroup 3 dimerisation and phosphoacceptor" evidence="12">
    <location>
        <begin position="208"/>
        <end position="273"/>
    </location>
</feature>
<dbReference type="InterPro" id="IPR003594">
    <property type="entry name" value="HATPase_dom"/>
</dbReference>
<feature type="transmembrane region" description="Helical" evidence="10">
    <location>
        <begin position="54"/>
        <end position="74"/>
    </location>
</feature>
<dbReference type="InterPro" id="IPR050482">
    <property type="entry name" value="Sensor_HK_TwoCompSys"/>
</dbReference>
<evidence type="ECO:0000256" key="1">
    <source>
        <dbReference type="ARBA" id="ARBA00000085"/>
    </source>
</evidence>
<keyword evidence="14" id="KW-1185">Reference proteome</keyword>
<keyword evidence="4" id="KW-0808">Transferase</keyword>
<dbReference type="GO" id="GO:0000155">
    <property type="term" value="F:phosphorelay sensor kinase activity"/>
    <property type="evidence" value="ECO:0007669"/>
    <property type="project" value="InterPro"/>
</dbReference>
<evidence type="ECO:0000256" key="3">
    <source>
        <dbReference type="ARBA" id="ARBA00022553"/>
    </source>
</evidence>
<dbReference type="SUPFAM" id="SSF55874">
    <property type="entry name" value="ATPase domain of HSP90 chaperone/DNA topoisomerase II/histidine kinase"/>
    <property type="match status" value="1"/>
</dbReference>
<sequence length="424" mass="47569">MPMRLLQYGLILVPAVLYLLMVPLDRDDLYTLYVIIALGLAVCKDFARPGAGHLMLVLIEILWSCWLIALYGPFMLFLSSSLLYVYMYRLEGNLRWLMLGVQLTASNFALHWHFAPPQEVVPWLTAIQPIGTQSGAPFIEEAAGRIVGNLILTLTAALSWQGSRTASSRGQLEQVYDELRSKHYELQEARAQLLLFTKQLEGVAQAEERTRISRQLHDEIGHRLIRTKMMSEAALLTLPMDNEQGTELVRQIRDQLAASMDDMRATLHKLRPNSYVSDAYALDHLLEEVGRETGVKTSYEIHGPSRLLYPSMQIVLYKNAKEALTNALRHGNASTITVEMAFGEREVCMTVSNDGEIRSQPSTKGQHAGKQVSRSSAAESSKLGMGHEGMRLRTESIGGQLEIRSVYPYTVITRLPITNKVDLI</sequence>
<evidence type="ECO:0000256" key="8">
    <source>
        <dbReference type="ARBA" id="ARBA00023012"/>
    </source>
</evidence>
<feature type="transmembrane region" description="Helical" evidence="10">
    <location>
        <begin position="5"/>
        <end position="24"/>
    </location>
</feature>
<keyword evidence="10" id="KW-1133">Transmembrane helix</keyword>
<dbReference type="Gene3D" id="1.20.5.1930">
    <property type="match status" value="1"/>
</dbReference>
<protein>
    <recommendedName>
        <fullName evidence="2">histidine kinase</fullName>
        <ecNumber evidence="2">2.7.13.3</ecNumber>
    </recommendedName>
</protein>
<evidence type="ECO:0000256" key="9">
    <source>
        <dbReference type="SAM" id="MobiDB-lite"/>
    </source>
</evidence>
<dbReference type="GO" id="GO:0016020">
    <property type="term" value="C:membrane"/>
    <property type="evidence" value="ECO:0007669"/>
    <property type="project" value="InterPro"/>
</dbReference>
<dbReference type="CDD" id="cd16917">
    <property type="entry name" value="HATPase_UhpB-NarQ-NarX-like"/>
    <property type="match status" value="1"/>
</dbReference>
<feature type="transmembrane region" description="Helical" evidence="10">
    <location>
        <begin position="30"/>
        <end position="47"/>
    </location>
</feature>
<organism evidence="13 14">
    <name type="scientific">Paenibacillus xylanilyticus</name>
    <dbReference type="NCBI Taxonomy" id="248903"/>
    <lineage>
        <taxon>Bacteria</taxon>
        <taxon>Bacillati</taxon>
        <taxon>Bacillota</taxon>
        <taxon>Bacilli</taxon>
        <taxon>Bacillales</taxon>
        <taxon>Paenibacillaceae</taxon>
        <taxon>Paenibacillus</taxon>
    </lineage>
</organism>
<accession>A0A7Y6EUZ1</accession>
<comment type="catalytic activity">
    <reaction evidence="1">
        <text>ATP + protein L-histidine = ADP + protein N-phospho-L-histidine.</text>
        <dbReference type="EC" id="2.7.13.3"/>
    </reaction>
</comment>
<comment type="caution">
    <text evidence="13">The sequence shown here is derived from an EMBL/GenBank/DDBJ whole genome shotgun (WGS) entry which is preliminary data.</text>
</comment>
<keyword evidence="6 13" id="KW-0418">Kinase</keyword>
<evidence type="ECO:0000256" key="6">
    <source>
        <dbReference type="ARBA" id="ARBA00022777"/>
    </source>
</evidence>
<dbReference type="PANTHER" id="PTHR24421:SF10">
    <property type="entry name" value="NITRATE_NITRITE SENSOR PROTEIN NARQ"/>
    <property type="match status" value="1"/>
</dbReference>
<keyword evidence="7" id="KW-0067">ATP-binding</keyword>
<keyword evidence="8" id="KW-0902">Two-component regulatory system</keyword>
<dbReference type="RefSeq" id="WP_175394723.1">
    <property type="nucleotide sequence ID" value="NZ_JABMCB010000159.1"/>
</dbReference>
<dbReference type="EMBL" id="JABMCB010000159">
    <property type="protein sequence ID" value="NUU74860.1"/>
    <property type="molecule type" value="Genomic_DNA"/>
</dbReference>
<feature type="domain" description="Histidine kinase/HSP90-like ATPase" evidence="11">
    <location>
        <begin position="320"/>
        <end position="417"/>
    </location>
</feature>
<name>A0A7Y6EUZ1_9BACL</name>
<evidence type="ECO:0000259" key="12">
    <source>
        <dbReference type="Pfam" id="PF07730"/>
    </source>
</evidence>
<evidence type="ECO:0000256" key="2">
    <source>
        <dbReference type="ARBA" id="ARBA00012438"/>
    </source>
</evidence>
<proteinExistence type="predicted"/>
<dbReference type="EC" id="2.7.13.3" evidence="2"/>
<dbReference type="PANTHER" id="PTHR24421">
    <property type="entry name" value="NITRATE/NITRITE SENSOR PROTEIN NARX-RELATED"/>
    <property type="match status" value="1"/>
</dbReference>
<evidence type="ECO:0000313" key="13">
    <source>
        <dbReference type="EMBL" id="NUU74860.1"/>
    </source>
</evidence>
<gene>
    <name evidence="13" type="ORF">HP552_06330</name>
</gene>
<keyword evidence="10" id="KW-0472">Membrane</keyword>
<dbReference type="GO" id="GO:0046983">
    <property type="term" value="F:protein dimerization activity"/>
    <property type="evidence" value="ECO:0007669"/>
    <property type="project" value="InterPro"/>
</dbReference>
<evidence type="ECO:0000256" key="4">
    <source>
        <dbReference type="ARBA" id="ARBA00022679"/>
    </source>
</evidence>
<feature type="region of interest" description="Disordered" evidence="9">
    <location>
        <begin position="355"/>
        <end position="389"/>
    </location>
</feature>
<reference evidence="13 14" key="1">
    <citation type="submission" date="2020-05" db="EMBL/GenBank/DDBJ databases">
        <title>Genome Sequencing of Type Strains.</title>
        <authorList>
            <person name="Lemaire J.F."/>
            <person name="Inderbitzin P."/>
            <person name="Gregorio O.A."/>
            <person name="Collins S.B."/>
            <person name="Wespe N."/>
            <person name="Knight-Connoni V."/>
        </authorList>
    </citation>
    <scope>NUCLEOTIDE SEQUENCE [LARGE SCALE GENOMIC DNA]</scope>
    <source>
        <strain evidence="13 14">LMG 21957</strain>
    </source>
</reference>
<evidence type="ECO:0000313" key="14">
    <source>
        <dbReference type="Proteomes" id="UP000526125"/>
    </source>
</evidence>
<dbReference type="InterPro" id="IPR036890">
    <property type="entry name" value="HATPase_C_sf"/>
</dbReference>